<dbReference type="OrthoDB" id="9775208at2"/>
<dbReference type="Pfam" id="PF13439">
    <property type="entry name" value="Glyco_transf_4"/>
    <property type="match status" value="1"/>
</dbReference>
<organism evidence="3 4">
    <name type="scientific">Thalassotalea litorea</name>
    <dbReference type="NCBI Taxonomy" id="2020715"/>
    <lineage>
        <taxon>Bacteria</taxon>
        <taxon>Pseudomonadati</taxon>
        <taxon>Pseudomonadota</taxon>
        <taxon>Gammaproteobacteria</taxon>
        <taxon>Alteromonadales</taxon>
        <taxon>Colwelliaceae</taxon>
        <taxon>Thalassotalea</taxon>
    </lineage>
</organism>
<evidence type="ECO:0000313" key="4">
    <source>
        <dbReference type="Proteomes" id="UP000307790"/>
    </source>
</evidence>
<dbReference type="GO" id="GO:0016757">
    <property type="term" value="F:glycosyltransferase activity"/>
    <property type="evidence" value="ECO:0007669"/>
    <property type="project" value="InterPro"/>
</dbReference>
<gene>
    <name evidence="3" type="ORF">FE810_07645</name>
</gene>
<dbReference type="EMBL" id="VCBC01000006">
    <property type="protein sequence ID" value="TLU65776.1"/>
    <property type="molecule type" value="Genomic_DNA"/>
</dbReference>
<dbReference type="Proteomes" id="UP000307790">
    <property type="component" value="Unassembled WGS sequence"/>
</dbReference>
<evidence type="ECO:0000259" key="1">
    <source>
        <dbReference type="Pfam" id="PF00534"/>
    </source>
</evidence>
<dbReference type="SUPFAM" id="SSF53756">
    <property type="entry name" value="UDP-Glycosyltransferase/glycogen phosphorylase"/>
    <property type="match status" value="1"/>
</dbReference>
<dbReference type="InterPro" id="IPR001296">
    <property type="entry name" value="Glyco_trans_1"/>
</dbReference>
<dbReference type="PANTHER" id="PTHR45947:SF3">
    <property type="entry name" value="SULFOQUINOVOSYL TRANSFERASE SQD2"/>
    <property type="match status" value="1"/>
</dbReference>
<dbReference type="PANTHER" id="PTHR45947">
    <property type="entry name" value="SULFOQUINOVOSYL TRANSFERASE SQD2"/>
    <property type="match status" value="1"/>
</dbReference>
<dbReference type="Pfam" id="PF00534">
    <property type="entry name" value="Glycos_transf_1"/>
    <property type="match status" value="1"/>
</dbReference>
<comment type="caution">
    <text evidence="3">The sequence shown here is derived from an EMBL/GenBank/DDBJ whole genome shotgun (WGS) entry which is preliminary data.</text>
</comment>
<feature type="domain" description="Glycosyl transferase family 1" evidence="1">
    <location>
        <begin position="178"/>
        <end position="338"/>
    </location>
</feature>
<protein>
    <submittedName>
        <fullName evidence="3">Glycosyltransferase family 4 protein</fullName>
    </submittedName>
</protein>
<dbReference type="CDD" id="cd03801">
    <property type="entry name" value="GT4_PimA-like"/>
    <property type="match status" value="1"/>
</dbReference>
<reference evidence="3 4" key="1">
    <citation type="submission" date="2019-05" db="EMBL/GenBank/DDBJ databases">
        <title>Genome sequences of Thalassotalea litorea 1K03283.</title>
        <authorList>
            <person name="Zhang D."/>
        </authorList>
    </citation>
    <scope>NUCLEOTIDE SEQUENCE [LARGE SCALE GENOMIC DNA]</scope>
    <source>
        <strain evidence="3 4">MCCC 1K03283</strain>
    </source>
</reference>
<keyword evidence="3" id="KW-0808">Transferase</keyword>
<accession>A0A5R9IRD1</accession>
<sequence>MSMPNKTNKLSVLHMVSSLLIGGAERFVLDLCQQQRNDGIQTKIFSFGQQDDPLVSECHNLGLDVVFNRGYKFFSLIRLHHILRKVDVIHIHSPHVLKFIAPILPLIGKPKIIYTRHGAAPLDNPTWQLLHKYCEKYIHTITFVSEESQQIFSTHHGWHNKQKWVIDNAVLLPEITASKDIHNETLALGSVGRMIDIKNQINLLKALVKLSTEDQKKISVHFFGDGPCLNHLQRFKEEHLPNANVVFHGIINQRDKIYSTFDVLVVTSETEGLSLAIIEAMASECAVIATDVGGNPRLVSHENTGWLFDYDDSNSLAKIIETCINDRKTVSEYANRSKTMIEENFSLKNCANKYKQLYLN</sequence>
<name>A0A5R9IRD1_9GAMM</name>
<feature type="domain" description="Glycosyltransferase subfamily 4-like N-terminal" evidence="2">
    <location>
        <begin position="21"/>
        <end position="170"/>
    </location>
</feature>
<proteinExistence type="predicted"/>
<dbReference type="AlphaFoldDB" id="A0A5R9IRD1"/>
<dbReference type="Gene3D" id="3.40.50.2000">
    <property type="entry name" value="Glycogen Phosphorylase B"/>
    <property type="match status" value="2"/>
</dbReference>
<dbReference type="InterPro" id="IPR028098">
    <property type="entry name" value="Glyco_trans_4-like_N"/>
</dbReference>
<keyword evidence="4" id="KW-1185">Reference proteome</keyword>
<evidence type="ECO:0000259" key="2">
    <source>
        <dbReference type="Pfam" id="PF13439"/>
    </source>
</evidence>
<dbReference type="InterPro" id="IPR050194">
    <property type="entry name" value="Glycosyltransferase_grp1"/>
</dbReference>
<evidence type="ECO:0000313" key="3">
    <source>
        <dbReference type="EMBL" id="TLU65776.1"/>
    </source>
</evidence>